<feature type="domain" description="PDZ" evidence="6">
    <location>
        <begin position="325"/>
        <end position="397"/>
    </location>
</feature>
<dbReference type="PANTHER" id="PTHR43343:SF3">
    <property type="entry name" value="PROTEASE DO-LIKE 8, CHLOROPLASTIC"/>
    <property type="match status" value="1"/>
</dbReference>
<dbReference type="AlphaFoldDB" id="A0A1H0UDZ2"/>
<organism evidence="7 8">
    <name type="scientific">Litchfieldia salsa</name>
    <dbReference type="NCBI Taxonomy" id="930152"/>
    <lineage>
        <taxon>Bacteria</taxon>
        <taxon>Bacillati</taxon>
        <taxon>Bacillota</taxon>
        <taxon>Bacilli</taxon>
        <taxon>Bacillales</taxon>
        <taxon>Bacillaceae</taxon>
        <taxon>Litchfieldia</taxon>
    </lineage>
</organism>
<dbReference type="GO" id="GO:0004252">
    <property type="term" value="F:serine-type endopeptidase activity"/>
    <property type="evidence" value="ECO:0007669"/>
    <property type="project" value="InterPro"/>
</dbReference>
<dbReference type="InterPro" id="IPR001940">
    <property type="entry name" value="Peptidase_S1C"/>
</dbReference>
<dbReference type="RefSeq" id="WP_090853830.1">
    <property type="nucleotide sequence ID" value="NZ_FNJU01000004.1"/>
</dbReference>
<evidence type="ECO:0000256" key="4">
    <source>
        <dbReference type="ARBA" id="ARBA00022825"/>
    </source>
</evidence>
<dbReference type="PRINTS" id="PR00834">
    <property type="entry name" value="PROTEASES2C"/>
</dbReference>
<comment type="similarity">
    <text evidence="1">Belongs to the peptidase S1C family.</text>
</comment>
<dbReference type="PANTHER" id="PTHR43343">
    <property type="entry name" value="PEPTIDASE S12"/>
    <property type="match status" value="1"/>
</dbReference>
<keyword evidence="5" id="KW-1133">Transmembrane helix</keyword>
<protein>
    <submittedName>
        <fullName evidence="7">Serine protease Do</fullName>
    </submittedName>
</protein>
<keyword evidence="4" id="KW-0720">Serine protease</keyword>
<dbReference type="OrthoDB" id="9758917at2"/>
<dbReference type="SUPFAM" id="SSF50156">
    <property type="entry name" value="PDZ domain-like"/>
    <property type="match status" value="1"/>
</dbReference>
<dbReference type="Gene3D" id="2.30.42.10">
    <property type="match status" value="1"/>
</dbReference>
<evidence type="ECO:0000256" key="5">
    <source>
        <dbReference type="SAM" id="Phobius"/>
    </source>
</evidence>
<dbReference type="STRING" id="930152.SAMN05216565_104323"/>
<keyword evidence="3" id="KW-0378">Hydrolase</keyword>
<dbReference type="InterPro" id="IPR001478">
    <property type="entry name" value="PDZ"/>
</dbReference>
<dbReference type="EMBL" id="FNJU01000004">
    <property type="protein sequence ID" value="SDP64235.1"/>
    <property type="molecule type" value="Genomic_DNA"/>
</dbReference>
<sequence>MGYYDQDYEHLREKKKSNKSGWVISAFVGAVLGALLIMVSIPALMKWNILPYDMPAATEENGLDNVNDSQDNVPTNEKNIVVNVSSEITKAVDKVSEAVVGIVNLQESNFWTTESSQEAGTGSGVVYKKADGKAYVVTNHHVIEGASDIEVSLSDGSRVKAKLLGSDVWTDLAVLEIDGSHVNKVAQFGNSDQIKLGEPVIAIGNPLGLQFSGSVTQGIISGLNRSIPIDINQDGVPDWHADVMQTDAAINPGNSGGALVNINGEVIGINSMKIAQSAVEGIGLSIPITIAKPIIEDLEAYHEVRRPVLGVGNLKALSEISSYHRQETLHLTEDITDGVAILEVIPNTPAAQAGLKELDVIVEFDGEKIDSVIKLRQHLYNKKSIGDTMEVTFYRNGEKQTVTVRLAEESL</sequence>
<dbReference type="SUPFAM" id="SSF50494">
    <property type="entry name" value="Trypsin-like serine proteases"/>
    <property type="match status" value="1"/>
</dbReference>
<gene>
    <name evidence="7" type="ORF">SAMN05216565_104323</name>
</gene>
<evidence type="ECO:0000256" key="1">
    <source>
        <dbReference type="ARBA" id="ARBA00010541"/>
    </source>
</evidence>
<dbReference type="SMART" id="SM00228">
    <property type="entry name" value="PDZ"/>
    <property type="match status" value="1"/>
</dbReference>
<evidence type="ECO:0000313" key="7">
    <source>
        <dbReference type="EMBL" id="SDP64235.1"/>
    </source>
</evidence>
<dbReference type="InterPro" id="IPR036034">
    <property type="entry name" value="PDZ_sf"/>
</dbReference>
<dbReference type="Proteomes" id="UP000199159">
    <property type="component" value="Unassembled WGS sequence"/>
</dbReference>
<accession>A0A1H0UDZ2</accession>
<evidence type="ECO:0000313" key="8">
    <source>
        <dbReference type="Proteomes" id="UP000199159"/>
    </source>
</evidence>
<dbReference type="Gene3D" id="2.40.10.10">
    <property type="entry name" value="Trypsin-like serine proteases"/>
    <property type="match status" value="2"/>
</dbReference>
<keyword evidence="2 7" id="KW-0645">Protease</keyword>
<keyword evidence="5" id="KW-0472">Membrane</keyword>
<evidence type="ECO:0000256" key="2">
    <source>
        <dbReference type="ARBA" id="ARBA00022670"/>
    </source>
</evidence>
<evidence type="ECO:0000259" key="6">
    <source>
        <dbReference type="SMART" id="SM00228"/>
    </source>
</evidence>
<dbReference type="InterPro" id="IPR009003">
    <property type="entry name" value="Peptidase_S1_PA"/>
</dbReference>
<reference evidence="8" key="1">
    <citation type="submission" date="2016-10" db="EMBL/GenBank/DDBJ databases">
        <authorList>
            <person name="Varghese N."/>
            <person name="Submissions S."/>
        </authorList>
    </citation>
    <scope>NUCLEOTIDE SEQUENCE [LARGE SCALE GENOMIC DNA]</scope>
    <source>
        <strain evidence="8">IBRC-M10078</strain>
    </source>
</reference>
<dbReference type="Pfam" id="PF13180">
    <property type="entry name" value="PDZ_2"/>
    <property type="match status" value="1"/>
</dbReference>
<keyword evidence="8" id="KW-1185">Reference proteome</keyword>
<dbReference type="Pfam" id="PF13365">
    <property type="entry name" value="Trypsin_2"/>
    <property type="match status" value="1"/>
</dbReference>
<feature type="transmembrane region" description="Helical" evidence="5">
    <location>
        <begin position="21"/>
        <end position="45"/>
    </location>
</feature>
<dbReference type="InterPro" id="IPR051201">
    <property type="entry name" value="Chloro_Bact_Ser_Proteases"/>
</dbReference>
<evidence type="ECO:0000256" key="3">
    <source>
        <dbReference type="ARBA" id="ARBA00022801"/>
    </source>
</evidence>
<dbReference type="InterPro" id="IPR043504">
    <property type="entry name" value="Peptidase_S1_PA_chymotrypsin"/>
</dbReference>
<keyword evidence="5" id="KW-0812">Transmembrane</keyword>
<dbReference type="GO" id="GO:0006508">
    <property type="term" value="P:proteolysis"/>
    <property type="evidence" value="ECO:0007669"/>
    <property type="project" value="UniProtKB-KW"/>
</dbReference>
<proteinExistence type="inferred from homology"/>
<name>A0A1H0UDZ2_9BACI</name>